<organism evidence="2">
    <name type="scientific">Chromera velia CCMP2878</name>
    <dbReference type="NCBI Taxonomy" id="1169474"/>
    <lineage>
        <taxon>Eukaryota</taxon>
        <taxon>Sar</taxon>
        <taxon>Alveolata</taxon>
        <taxon>Colpodellida</taxon>
        <taxon>Chromeraceae</taxon>
        <taxon>Chromera</taxon>
    </lineage>
</organism>
<dbReference type="AlphaFoldDB" id="A0A0G4FCI6"/>
<evidence type="ECO:0000313" key="2">
    <source>
        <dbReference type="EMBL" id="CEM10932.1"/>
    </source>
</evidence>
<gene>
    <name evidence="2" type="ORF">Cvel_16372</name>
</gene>
<feature type="compositionally biased region" description="Basic and acidic residues" evidence="1">
    <location>
        <begin position="106"/>
        <end position="123"/>
    </location>
</feature>
<feature type="compositionally biased region" description="Low complexity" evidence="1">
    <location>
        <begin position="77"/>
        <end position="92"/>
    </location>
</feature>
<reference evidence="2" key="1">
    <citation type="submission" date="2014-11" db="EMBL/GenBank/DDBJ databases">
        <authorList>
            <person name="Otto D Thomas"/>
            <person name="Naeem Raeece"/>
        </authorList>
    </citation>
    <scope>NUCLEOTIDE SEQUENCE</scope>
</reference>
<dbReference type="VEuPathDB" id="CryptoDB:Cvel_16372"/>
<sequence length="260" mass="27244">MQHARESKVLQRVLHQKGFTQLVAVEVHHPKVNHALQSIHEIPLDAGGFPDFGRLSLHEHEASGKKRRRSESRPPRHNSSSSSSPESPVPSDEPSDAEDGLSAEPAESKPKRARGDAEGRSPESGESAPGGASAGSVRPSRPGGGSFSPQGAVPAMPSSSETLHLQQSHRPHPDDARPESVGNPPSVGDRLPFQSSSVHLSSSGGRGSPSGAREATESLKDSAEESLLPGDVVGSPQQQEQGQGVEKGALGCYSQGQDSR</sequence>
<feature type="compositionally biased region" description="Low complexity" evidence="1">
    <location>
        <begin position="232"/>
        <end position="244"/>
    </location>
</feature>
<feature type="compositionally biased region" description="Low complexity" evidence="1">
    <location>
        <begin position="124"/>
        <end position="151"/>
    </location>
</feature>
<protein>
    <submittedName>
        <fullName evidence="2">Uncharacterized protein</fullName>
    </submittedName>
</protein>
<proteinExistence type="predicted"/>
<feature type="compositionally biased region" description="Basic and acidic residues" evidence="1">
    <location>
        <begin position="214"/>
        <end position="223"/>
    </location>
</feature>
<evidence type="ECO:0000256" key="1">
    <source>
        <dbReference type="SAM" id="MobiDB-lite"/>
    </source>
</evidence>
<name>A0A0G4FCI6_9ALVE</name>
<feature type="compositionally biased region" description="Polar residues" evidence="1">
    <location>
        <begin position="157"/>
        <end position="168"/>
    </location>
</feature>
<accession>A0A0G4FCI6</accession>
<feature type="region of interest" description="Disordered" evidence="1">
    <location>
        <begin position="58"/>
        <end position="260"/>
    </location>
</feature>
<dbReference type="EMBL" id="CDMZ01000284">
    <property type="protein sequence ID" value="CEM10932.1"/>
    <property type="molecule type" value="Genomic_DNA"/>
</dbReference>